<evidence type="ECO:0000313" key="5">
    <source>
        <dbReference type="Proteomes" id="UP001519460"/>
    </source>
</evidence>
<dbReference type="InterPro" id="IPR031167">
    <property type="entry name" value="G_OBG"/>
</dbReference>
<feature type="domain" description="OBG-type G" evidence="3">
    <location>
        <begin position="154"/>
        <end position="416"/>
    </location>
</feature>
<proteinExistence type="predicted"/>
<gene>
    <name evidence="4" type="ORF">BaRGS_00027753</name>
</gene>
<dbReference type="AlphaFoldDB" id="A0ABD0K1W3"/>
<dbReference type="PANTHER" id="PTHR23305">
    <property type="entry name" value="OBG GTPASE FAMILY"/>
    <property type="match status" value="1"/>
</dbReference>
<keyword evidence="1" id="KW-0547">Nucleotide-binding</keyword>
<dbReference type="InterPro" id="IPR027417">
    <property type="entry name" value="P-loop_NTPase"/>
</dbReference>
<evidence type="ECO:0000259" key="3">
    <source>
        <dbReference type="PROSITE" id="PS51710"/>
    </source>
</evidence>
<sequence length="566" mass="62948">MTEEQEEEIQALKAIYDADFADIKRQPPCFMIKLSNMDVELRSPVWLRFTLPPDYPAVPPSIEVPMHSQVLSPEQCTKLLNHLSEQAGDLVGMAMVFTLVEVAQTWIGEHIQPGMDESVESAVDADTEEEEGELPSIVDRPVEDTKATGGRWQFVVGLVGKPSAGKSTFFNAAVGKDLAKTGAFPFTTIEPNVKQALYAVFCPCQRMEKQCDSAFGHSADGKRLMPLILKDVAGLVPGAYEGKGRGNRFLNDLLDADVLIHVVDASGCTDEKGEVTEKYDPSQDISWVERELQQWIYQNVMEKWDAIRRRPQKLVDMFTGYHATRSTIVQALTSAGVGETELNNLPQWGEEVLRRIVAQFVRVRFPILLALNKADLPTAAEHIEKISQLGHPCTAVSALSERFLQSCEEKGELVQKAETEDVTPVTQCNEETRQRLASIQDSVIKRFGGTNVQGALSAAVELKQPVYAYPVSNLSTLKSLSSGGSSHQHGREPRMLHDCVPLKPGTTVVQFFELLCHYPFRLLSGDFVRAEMLDELGNERHMKKEEILPKPYCIIKYMSTKRGAAV</sequence>
<dbReference type="GO" id="GO:0051246">
    <property type="term" value="P:regulation of protein metabolic process"/>
    <property type="evidence" value="ECO:0007669"/>
    <property type="project" value="UniProtKB-ARBA"/>
</dbReference>
<dbReference type="EMBL" id="JACVVK020000269">
    <property type="protein sequence ID" value="KAK7481034.1"/>
    <property type="molecule type" value="Genomic_DNA"/>
</dbReference>
<dbReference type="Pfam" id="PF08438">
    <property type="entry name" value="YGR210-like_G4"/>
    <property type="match status" value="1"/>
</dbReference>
<dbReference type="PROSITE" id="PS51710">
    <property type="entry name" value="G_OBG"/>
    <property type="match status" value="1"/>
</dbReference>
<dbReference type="SUPFAM" id="SSF54495">
    <property type="entry name" value="UBC-like"/>
    <property type="match status" value="1"/>
</dbReference>
<evidence type="ECO:0008006" key="6">
    <source>
        <dbReference type="Google" id="ProtNLM"/>
    </source>
</evidence>
<accession>A0ABD0K1W3</accession>
<name>A0ABD0K1W3_9CAEN</name>
<dbReference type="InterPro" id="IPR013646">
    <property type="entry name" value="YGR210-like_G4"/>
</dbReference>
<dbReference type="Gene3D" id="1.10.8.470">
    <property type="match status" value="1"/>
</dbReference>
<comment type="caution">
    <text evidence="4">The sequence shown here is derived from an EMBL/GenBank/DDBJ whole genome shotgun (WGS) entry which is preliminary data.</text>
</comment>
<dbReference type="GO" id="GO:0010468">
    <property type="term" value="P:regulation of gene expression"/>
    <property type="evidence" value="ECO:0007669"/>
    <property type="project" value="UniProtKB-ARBA"/>
</dbReference>
<dbReference type="PANTHER" id="PTHR23305:SF1">
    <property type="entry name" value="OBG-TYPE G DOMAIN-CONTAINING PROTEIN"/>
    <property type="match status" value="1"/>
</dbReference>
<dbReference type="InterPro" id="IPR016135">
    <property type="entry name" value="UBQ-conjugating_enzyme/RWD"/>
</dbReference>
<dbReference type="SMART" id="SM00591">
    <property type="entry name" value="RWD"/>
    <property type="match status" value="1"/>
</dbReference>
<feature type="domain" description="RWD" evidence="2">
    <location>
        <begin position="7"/>
        <end position="110"/>
    </location>
</feature>
<evidence type="ECO:0000259" key="2">
    <source>
        <dbReference type="PROSITE" id="PS50908"/>
    </source>
</evidence>
<reference evidence="4 5" key="1">
    <citation type="journal article" date="2023" name="Sci. Data">
        <title>Genome assembly of the Korean intertidal mud-creeper Batillaria attramentaria.</title>
        <authorList>
            <person name="Patra A.K."/>
            <person name="Ho P.T."/>
            <person name="Jun S."/>
            <person name="Lee S.J."/>
            <person name="Kim Y."/>
            <person name="Won Y.J."/>
        </authorList>
    </citation>
    <scope>NUCLEOTIDE SEQUENCE [LARGE SCALE GENOMIC DNA]</scope>
    <source>
        <strain evidence="4">Wonlab-2016</strain>
    </source>
</reference>
<evidence type="ECO:0000256" key="1">
    <source>
        <dbReference type="ARBA" id="ARBA00022741"/>
    </source>
</evidence>
<dbReference type="Proteomes" id="UP001519460">
    <property type="component" value="Unassembled WGS sequence"/>
</dbReference>
<dbReference type="FunFam" id="3.10.110.10:FF:000050">
    <property type="entry name" value="eIF-2-alpha kinase GCN2"/>
    <property type="match status" value="1"/>
</dbReference>
<evidence type="ECO:0000313" key="4">
    <source>
        <dbReference type="EMBL" id="KAK7481034.1"/>
    </source>
</evidence>
<dbReference type="GO" id="GO:0009893">
    <property type="term" value="P:positive regulation of metabolic process"/>
    <property type="evidence" value="ECO:0007669"/>
    <property type="project" value="UniProtKB-ARBA"/>
</dbReference>
<dbReference type="Pfam" id="PF05773">
    <property type="entry name" value="RWD"/>
    <property type="match status" value="1"/>
</dbReference>
<dbReference type="Gene3D" id="3.10.110.10">
    <property type="entry name" value="Ubiquitin Conjugating Enzyme"/>
    <property type="match status" value="1"/>
</dbReference>
<dbReference type="InterPro" id="IPR006073">
    <property type="entry name" value="GTP-bd"/>
</dbReference>
<dbReference type="PRINTS" id="PR00326">
    <property type="entry name" value="GTP1OBG"/>
</dbReference>
<keyword evidence="5" id="KW-1185">Reference proteome</keyword>
<dbReference type="GO" id="GO:0033554">
    <property type="term" value="P:cellular response to stress"/>
    <property type="evidence" value="ECO:0007669"/>
    <property type="project" value="UniProtKB-ARBA"/>
</dbReference>
<dbReference type="Gene3D" id="3.40.50.300">
    <property type="entry name" value="P-loop containing nucleotide triphosphate hydrolases"/>
    <property type="match status" value="1"/>
</dbReference>
<dbReference type="Pfam" id="PF01926">
    <property type="entry name" value="MMR_HSR1"/>
    <property type="match status" value="1"/>
</dbReference>
<dbReference type="CDD" id="cd23823">
    <property type="entry name" value="RWD_GCN2"/>
    <property type="match status" value="1"/>
</dbReference>
<dbReference type="SUPFAM" id="SSF52540">
    <property type="entry name" value="P-loop containing nucleoside triphosphate hydrolases"/>
    <property type="match status" value="1"/>
</dbReference>
<dbReference type="InterPro" id="IPR006575">
    <property type="entry name" value="RWD_dom"/>
</dbReference>
<protein>
    <recommendedName>
        <fullName evidence="6">RWD domain-containing protein</fullName>
    </recommendedName>
</protein>
<dbReference type="GO" id="GO:0000166">
    <property type="term" value="F:nucleotide binding"/>
    <property type="evidence" value="ECO:0007669"/>
    <property type="project" value="UniProtKB-KW"/>
</dbReference>
<organism evidence="4 5">
    <name type="scientific">Batillaria attramentaria</name>
    <dbReference type="NCBI Taxonomy" id="370345"/>
    <lineage>
        <taxon>Eukaryota</taxon>
        <taxon>Metazoa</taxon>
        <taxon>Spiralia</taxon>
        <taxon>Lophotrochozoa</taxon>
        <taxon>Mollusca</taxon>
        <taxon>Gastropoda</taxon>
        <taxon>Caenogastropoda</taxon>
        <taxon>Sorbeoconcha</taxon>
        <taxon>Cerithioidea</taxon>
        <taxon>Batillariidae</taxon>
        <taxon>Batillaria</taxon>
    </lineage>
</organism>
<dbReference type="PROSITE" id="PS50908">
    <property type="entry name" value="RWD"/>
    <property type="match status" value="1"/>
</dbReference>